<dbReference type="RefSeq" id="WP_270026030.1">
    <property type="nucleotide sequence ID" value="NZ_JAPDDP010000025.1"/>
</dbReference>
<evidence type="ECO:0000259" key="6">
    <source>
        <dbReference type="PROSITE" id="PS00624"/>
    </source>
</evidence>
<comment type="similarity">
    <text evidence="1">Belongs to the GMC oxidoreductase family.</text>
</comment>
<dbReference type="Pfam" id="PF05199">
    <property type="entry name" value="GMC_oxred_C"/>
    <property type="match status" value="1"/>
</dbReference>
<feature type="transmembrane region" description="Helical" evidence="5">
    <location>
        <begin position="18"/>
        <end position="38"/>
    </location>
</feature>
<evidence type="ECO:0000256" key="1">
    <source>
        <dbReference type="ARBA" id="ARBA00010790"/>
    </source>
</evidence>
<feature type="transmembrane region" description="Helical" evidence="5">
    <location>
        <begin position="76"/>
        <end position="98"/>
    </location>
</feature>
<feature type="transmembrane region" description="Helical" evidence="5">
    <location>
        <begin position="118"/>
        <end position="142"/>
    </location>
</feature>
<name>A0A9X3N916_9ACTN</name>
<dbReference type="Pfam" id="PF13450">
    <property type="entry name" value="NAD_binding_8"/>
    <property type="match status" value="1"/>
</dbReference>
<keyword evidence="3" id="KW-0274">FAD</keyword>
<evidence type="ECO:0000313" key="7">
    <source>
        <dbReference type="EMBL" id="MDA0181681.1"/>
    </source>
</evidence>
<keyword evidence="2" id="KW-0285">Flavoprotein</keyword>
<dbReference type="InterPro" id="IPR036188">
    <property type="entry name" value="FAD/NAD-bd_sf"/>
</dbReference>
<accession>A0A9X3N916</accession>
<dbReference type="SUPFAM" id="SSF51905">
    <property type="entry name" value="FAD/NAD(P)-binding domain"/>
    <property type="match status" value="1"/>
</dbReference>
<evidence type="ECO:0000313" key="8">
    <source>
        <dbReference type="Proteomes" id="UP001147653"/>
    </source>
</evidence>
<dbReference type="PANTHER" id="PTHR46056">
    <property type="entry name" value="LONG-CHAIN-ALCOHOL OXIDASE"/>
    <property type="match status" value="1"/>
</dbReference>
<organism evidence="7 8">
    <name type="scientific">Solirubrobacter phytolaccae</name>
    <dbReference type="NCBI Taxonomy" id="1404360"/>
    <lineage>
        <taxon>Bacteria</taxon>
        <taxon>Bacillati</taxon>
        <taxon>Actinomycetota</taxon>
        <taxon>Thermoleophilia</taxon>
        <taxon>Solirubrobacterales</taxon>
        <taxon>Solirubrobacteraceae</taxon>
        <taxon>Solirubrobacter</taxon>
    </lineage>
</organism>
<dbReference type="PROSITE" id="PS00624">
    <property type="entry name" value="GMC_OXRED_2"/>
    <property type="match status" value="1"/>
</dbReference>
<protein>
    <submittedName>
        <fullName evidence="7">GMC family oxidoreductase</fullName>
    </submittedName>
</protein>
<keyword evidence="5" id="KW-1133">Transmembrane helix</keyword>
<gene>
    <name evidence="7" type="ORF">OJ997_15350</name>
</gene>
<keyword evidence="4" id="KW-0560">Oxidoreductase</keyword>
<reference evidence="7" key="1">
    <citation type="submission" date="2022-10" db="EMBL/GenBank/DDBJ databases">
        <title>The WGS of Solirubrobacter phytolaccae KCTC 29190.</title>
        <authorList>
            <person name="Jiang Z."/>
        </authorList>
    </citation>
    <scope>NUCLEOTIDE SEQUENCE</scope>
    <source>
        <strain evidence="7">KCTC 29190</strain>
    </source>
</reference>
<dbReference type="Gene3D" id="3.50.50.60">
    <property type="entry name" value="FAD/NAD(P)-binding domain"/>
    <property type="match status" value="2"/>
</dbReference>
<evidence type="ECO:0000256" key="5">
    <source>
        <dbReference type="SAM" id="Phobius"/>
    </source>
</evidence>
<dbReference type="EMBL" id="JAPDDP010000025">
    <property type="protein sequence ID" value="MDA0181681.1"/>
    <property type="molecule type" value="Genomic_DNA"/>
</dbReference>
<sequence>MSALQRGERPSLSRSEKWLAGLAWLLAAVSFGFGALYVDAGLMHDAEFPYVVNSVAKDFLLVALGVAVARDVRRFAASLVPLIVGVHVVMAGLLLAGVGSNEISHTMNVGWFAPDAVAFRWLWFAAAVFMAVGFSVASWLAVRSRYGLQFLWPGGYRALTALAEVLVLRKDPTVAPAEVGERVDRYLASFRATEKWKLWASLQALAYWPLLTLHPPFHLMSADRRQTWVQRRFLDQTRDWLTPRAVRDLRRAMIRTAQQLSFMGYYADPRAAEAAGYVPFSRRTPPSVVVPHVNGSRRRVECMTAADVGDVIKAQIVIVGSGAAGAMLAHELAARGKRVLVLERGSHVDPSAFTENEADQLAKLYRDGALTLTKDYRFQVAQGMCVGGSTVVNNSVCFDLPDSVRDRWNGEGEAGLDPVRLAAAFHHVRTFLKIGPLGPPSRRNPGAEHMVSILNRKPAVDRPLELTVADCNITGCLGCGYCNLGCQFGKKLSALDWTLPEAQRKYPGSVQVLADCFVEKVLTRGGFTRTVRARLPGGRRVEIRASEAVVLSAGALASSVILQRSGLGGGRAGKALAFNMASPVTLDFGEPVHSERGAQISHYYEPPNPKRPGLALETWFNPIVTQSLFMPGWFDQHWDNMRGYANMTCLGVVVGTASNGSVKPGFTRGGLNLDYSPTDEDFLRIKHGVQLACEIGLRLDAKRVMPATFHGVEVHGEDELELLETMIGDESELLVNSAHPQGGNPISRNPAKGVVDEHFRVYGATGLYVCDASVFPTSITVNPQLTVMALAAYAADEIVSKP</sequence>
<evidence type="ECO:0000256" key="4">
    <source>
        <dbReference type="ARBA" id="ARBA00023002"/>
    </source>
</evidence>
<comment type="caution">
    <text evidence="7">The sequence shown here is derived from an EMBL/GenBank/DDBJ whole genome shotgun (WGS) entry which is preliminary data.</text>
</comment>
<evidence type="ECO:0000256" key="2">
    <source>
        <dbReference type="ARBA" id="ARBA00022630"/>
    </source>
</evidence>
<dbReference type="Pfam" id="PF00732">
    <property type="entry name" value="GMC_oxred_N"/>
    <property type="match status" value="1"/>
</dbReference>
<keyword evidence="8" id="KW-1185">Reference proteome</keyword>
<dbReference type="AlphaFoldDB" id="A0A9X3N916"/>
<dbReference type="GO" id="GO:0050660">
    <property type="term" value="F:flavin adenine dinucleotide binding"/>
    <property type="evidence" value="ECO:0007669"/>
    <property type="project" value="InterPro"/>
</dbReference>
<dbReference type="PANTHER" id="PTHR46056:SF12">
    <property type="entry name" value="LONG-CHAIN-ALCOHOL OXIDASE"/>
    <property type="match status" value="1"/>
</dbReference>
<keyword evidence="5" id="KW-0472">Membrane</keyword>
<evidence type="ECO:0000256" key="3">
    <source>
        <dbReference type="ARBA" id="ARBA00022827"/>
    </source>
</evidence>
<feature type="domain" description="Glucose-methanol-choline oxidoreductase N-terminal" evidence="6">
    <location>
        <begin position="554"/>
        <end position="568"/>
    </location>
</feature>
<dbReference type="InterPro" id="IPR007867">
    <property type="entry name" value="GMC_OxRtase_C"/>
</dbReference>
<dbReference type="GO" id="GO:0016614">
    <property type="term" value="F:oxidoreductase activity, acting on CH-OH group of donors"/>
    <property type="evidence" value="ECO:0007669"/>
    <property type="project" value="InterPro"/>
</dbReference>
<dbReference type="Proteomes" id="UP001147653">
    <property type="component" value="Unassembled WGS sequence"/>
</dbReference>
<keyword evidence="5" id="KW-0812">Transmembrane</keyword>
<dbReference type="InterPro" id="IPR000172">
    <property type="entry name" value="GMC_OxRdtase_N"/>
</dbReference>
<proteinExistence type="inferred from homology"/>